<organism evidence="2 3">
    <name type="scientific">Colletotrichum nymphaeae SA-01</name>
    <dbReference type="NCBI Taxonomy" id="1460502"/>
    <lineage>
        <taxon>Eukaryota</taxon>
        <taxon>Fungi</taxon>
        <taxon>Dikarya</taxon>
        <taxon>Ascomycota</taxon>
        <taxon>Pezizomycotina</taxon>
        <taxon>Sordariomycetes</taxon>
        <taxon>Hypocreomycetidae</taxon>
        <taxon>Glomerellales</taxon>
        <taxon>Glomerellaceae</taxon>
        <taxon>Colletotrichum</taxon>
        <taxon>Colletotrichum acutatum species complex</taxon>
    </lineage>
</organism>
<sequence length="173" mass="18766">MQQYFQVCTSGTLALHLTAAGPTVAGHQEKRRGVGGVSSSQPPQRPQGIRGLGTPYLFVGRQVPHTPVDAVEGTAEPRRDDSRHGREVPETPKPPSTTQHQSLLNVTAGALEGRHAGIGNGNDNPAKNIRFLPAFEMRERTLSQKQLEVWRYPVGEVSHLEAAVDRPWSAAPV</sequence>
<dbReference type="EMBL" id="JEMN01000407">
    <property type="protein sequence ID" value="KXH61397.1"/>
    <property type="molecule type" value="Genomic_DNA"/>
</dbReference>
<protein>
    <submittedName>
        <fullName evidence="2">Uncharacterized protein</fullName>
    </submittedName>
</protein>
<dbReference type="AlphaFoldDB" id="A0A135UM44"/>
<feature type="region of interest" description="Disordered" evidence="1">
    <location>
        <begin position="65"/>
        <end position="101"/>
    </location>
</feature>
<feature type="compositionally biased region" description="Basic and acidic residues" evidence="1">
    <location>
        <begin position="75"/>
        <end position="90"/>
    </location>
</feature>
<keyword evidence="3" id="KW-1185">Reference proteome</keyword>
<proteinExistence type="predicted"/>
<feature type="region of interest" description="Disordered" evidence="1">
    <location>
        <begin position="24"/>
        <end position="53"/>
    </location>
</feature>
<evidence type="ECO:0000313" key="3">
    <source>
        <dbReference type="Proteomes" id="UP000070054"/>
    </source>
</evidence>
<gene>
    <name evidence="2" type="ORF">CNYM01_09646</name>
</gene>
<reference evidence="2 3" key="1">
    <citation type="submission" date="2014-02" db="EMBL/GenBank/DDBJ databases">
        <title>The genome sequence of Colletotrichum nymphaeae SA-01.</title>
        <authorList>
            <person name="Baroncelli R."/>
            <person name="Thon M.R."/>
        </authorList>
    </citation>
    <scope>NUCLEOTIDE SEQUENCE [LARGE SCALE GENOMIC DNA]</scope>
    <source>
        <strain evidence="2 3">SA-01</strain>
    </source>
</reference>
<name>A0A135UM44_9PEZI</name>
<comment type="caution">
    <text evidence="2">The sequence shown here is derived from an EMBL/GenBank/DDBJ whole genome shotgun (WGS) entry which is preliminary data.</text>
</comment>
<dbReference type="Proteomes" id="UP000070054">
    <property type="component" value="Unassembled WGS sequence"/>
</dbReference>
<evidence type="ECO:0000313" key="2">
    <source>
        <dbReference type="EMBL" id="KXH61397.1"/>
    </source>
</evidence>
<accession>A0A135UM44</accession>
<evidence type="ECO:0000256" key="1">
    <source>
        <dbReference type="SAM" id="MobiDB-lite"/>
    </source>
</evidence>